<dbReference type="Proteomes" id="UP000053611">
    <property type="component" value="Unassembled WGS sequence"/>
</dbReference>
<dbReference type="AlphaFoldDB" id="A0A0J0XE02"/>
<proteinExistence type="predicted"/>
<evidence type="ECO:0000313" key="2">
    <source>
        <dbReference type="EMBL" id="KLT39335.1"/>
    </source>
</evidence>
<reference evidence="2 3" key="1">
    <citation type="submission" date="2015-03" db="EMBL/GenBank/DDBJ databases">
        <title>Genomics and transcriptomics of the oil-accumulating basidiomycete yeast T. oleaginosus allow insights into substrate utilization and the diverse evolutionary trajectories of mating systems in fungi.</title>
        <authorList>
            <consortium name="DOE Joint Genome Institute"/>
            <person name="Kourist R."/>
            <person name="Kracht O."/>
            <person name="Bracharz F."/>
            <person name="Lipzen A."/>
            <person name="Nolan M."/>
            <person name="Ohm R."/>
            <person name="Grigoriev I."/>
            <person name="Sun S."/>
            <person name="Heitman J."/>
            <person name="Bruck T."/>
            <person name="Nowrousian M."/>
        </authorList>
    </citation>
    <scope>NUCLEOTIDE SEQUENCE [LARGE SCALE GENOMIC DNA]</scope>
    <source>
        <strain evidence="2 3">IBC0246</strain>
    </source>
</reference>
<dbReference type="GeneID" id="28980467"/>
<name>A0A0J0XE02_9TREE</name>
<dbReference type="EMBL" id="KQ087262">
    <property type="protein sequence ID" value="KLT39335.1"/>
    <property type="molecule type" value="Genomic_DNA"/>
</dbReference>
<evidence type="ECO:0000256" key="1">
    <source>
        <dbReference type="SAM" id="MobiDB-lite"/>
    </source>
</evidence>
<feature type="compositionally biased region" description="Low complexity" evidence="1">
    <location>
        <begin position="49"/>
        <end position="66"/>
    </location>
</feature>
<gene>
    <name evidence="2" type="ORF">CC85DRAFT_198190</name>
</gene>
<evidence type="ECO:0000313" key="3">
    <source>
        <dbReference type="Proteomes" id="UP000053611"/>
    </source>
</evidence>
<organism evidence="2 3">
    <name type="scientific">Cutaneotrichosporon oleaginosum</name>
    <dbReference type="NCBI Taxonomy" id="879819"/>
    <lineage>
        <taxon>Eukaryota</taxon>
        <taxon>Fungi</taxon>
        <taxon>Dikarya</taxon>
        <taxon>Basidiomycota</taxon>
        <taxon>Agaricomycotina</taxon>
        <taxon>Tremellomycetes</taxon>
        <taxon>Trichosporonales</taxon>
        <taxon>Trichosporonaceae</taxon>
        <taxon>Cutaneotrichosporon</taxon>
    </lineage>
</organism>
<accession>A0A0J0XE02</accession>
<feature type="compositionally biased region" description="Polar residues" evidence="1">
    <location>
        <begin position="1"/>
        <end position="12"/>
    </location>
</feature>
<feature type="region of interest" description="Disordered" evidence="1">
    <location>
        <begin position="164"/>
        <end position="195"/>
    </location>
</feature>
<sequence length="195" mass="21265">MPQSSDPQTLGLSVSYRPDTLPGSIGTEPRHARVARRTGPPRPAHTMFSASPSPRSRGQPGARRPAPSAPPRHLGSAWICGSGSAERFSTGGLVHLSESPARRPPHPACLFLEWGAAAGRGANRNRNGDTPGARLVAGGRWQVVGGRKEAACFRLMIEREISRRRAARRRRRERESEREDGTVHRRVPLPSRVTV</sequence>
<protein>
    <submittedName>
        <fullName evidence="2">Uncharacterized protein</fullName>
    </submittedName>
</protein>
<keyword evidence="3" id="KW-1185">Reference proteome</keyword>
<feature type="region of interest" description="Disordered" evidence="1">
    <location>
        <begin position="1"/>
        <end position="78"/>
    </location>
</feature>
<feature type="compositionally biased region" description="Basic and acidic residues" evidence="1">
    <location>
        <begin position="173"/>
        <end position="183"/>
    </location>
</feature>
<dbReference type="RefSeq" id="XP_018275826.1">
    <property type="nucleotide sequence ID" value="XM_018419864.1"/>
</dbReference>